<evidence type="ECO:0000313" key="2">
    <source>
        <dbReference type="Proteomes" id="UP000324800"/>
    </source>
</evidence>
<gene>
    <name evidence="1" type="ORF">EZS28_006696</name>
</gene>
<dbReference type="EMBL" id="SNRW01001105">
    <property type="protein sequence ID" value="KAA6397782.1"/>
    <property type="molecule type" value="Genomic_DNA"/>
</dbReference>
<evidence type="ECO:0000313" key="1">
    <source>
        <dbReference type="EMBL" id="KAA6397782.1"/>
    </source>
</evidence>
<organism evidence="1 2">
    <name type="scientific">Streblomastix strix</name>
    <dbReference type="NCBI Taxonomy" id="222440"/>
    <lineage>
        <taxon>Eukaryota</taxon>
        <taxon>Metamonada</taxon>
        <taxon>Preaxostyla</taxon>
        <taxon>Oxymonadida</taxon>
        <taxon>Streblomastigidae</taxon>
        <taxon>Streblomastix</taxon>
    </lineage>
</organism>
<dbReference type="AlphaFoldDB" id="A0A5J4WTA1"/>
<name>A0A5J4WTA1_9EUKA</name>
<reference evidence="1 2" key="1">
    <citation type="submission" date="2019-03" db="EMBL/GenBank/DDBJ databases">
        <title>Single cell metagenomics reveals metabolic interactions within the superorganism composed of flagellate Streblomastix strix and complex community of Bacteroidetes bacteria on its surface.</title>
        <authorList>
            <person name="Treitli S.C."/>
            <person name="Kolisko M."/>
            <person name="Husnik F."/>
            <person name="Keeling P."/>
            <person name="Hampl V."/>
        </authorList>
    </citation>
    <scope>NUCLEOTIDE SEQUENCE [LARGE SCALE GENOMIC DNA]</scope>
    <source>
        <strain evidence="1">ST1C</strain>
    </source>
</reference>
<accession>A0A5J4WTA1</accession>
<dbReference type="Proteomes" id="UP000324800">
    <property type="component" value="Unassembled WGS sequence"/>
</dbReference>
<proteinExistence type="predicted"/>
<comment type="caution">
    <text evidence="1">The sequence shown here is derived from an EMBL/GenBank/DDBJ whole genome shotgun (WGS) entry which is preliminary data.</text>
</comment>
<protein>
    <submittedName>
        <fullName evidence="1">Uncharacterized protein</fullName>
    </submittedName>
</protein>
<sequence length="181" mass="20508">MFTQIGCTADLITGIRAEELTPSGLKKFVFDVKPVTISIKDYIIAAVQLIQVDMKHQKDATITNYNSIPVVHLLFLLNILKHGLSQAVQLQQDQELTKTFHYLMLLICVLSSRNILDMLLVMKIHAIMTSTDEYEDSLAIPRGTATRKYNPNTNITSFFITIQYERNSNGALTFVRLDTQN</sequence>